<evidence type="ECO:0000256" key="3">
    <source>
        <dbReference type="ARBA" id="ARBA00022692"/>
    </source>
</evidence>
<feature type="transmembrane region" description="Helical" evidence="6">
    <location>
        <begin position="274"/>
        <end position="292"/>
    </location>
</feature>
<dbReference type="PANTHER" id="PTHR32322:SF18">
    <property type="entry name" value="S-ADENOSYLMETHIONINE_S-ADENOSYLHOMOCYSTEINE TRANSPORTER"/>
    <property type="match status" value="1"/>
</dbReference>
<dbReference type="InterPro" id="IPR000620">
    <property type="entry name" value="EamA_dom"/>
</dbReference>
<dbReference type="InterPro" id="IPR037185">
    <property type="entry name" value="EmrE-like"/>
</dbReference>
<feature type="transmembrane region" description="Helical" evidence="6">
    <location>
        <begin position="216"/>
        <end position="238"/>
    </location>
</feature>
<feature type="transmembrane region" description="Helical" evidence="6">
    <location>
        <begin position="156"/>
        <end position="177"/>
    </location>
</feature>
<reference evidence="8" key="1">
    <citation type="submission" date="2020-09" db="EMBL/GenBank/DDBJ databases">
        <title>Pelagicoccus enzymogenes sp. nov. with an EPS production, isolated from marine sediment.</title>
        <authorList>
            <person name="Feng X."/>
        </authorList>
    </citation>
    <scope>NUCLEOTIDE SEQUENCE</scope>
    <source>
        <strain evidence="8">NFK12</strain>
    </source>
</reference>
<gene>
    <name evidence="8" type="ORF">IEN85_08040</name>
</gene>
<name>A0A927IEV0_9BACT</name>
<organism evidence="8 9">
    <name type="scientific">Pelagicoccus enzymogenes</name>
    <dbReference type="NCBI Taxonomy" id="2773457"/>
    <lineage>
        <taxon>Bacteria</taxon>
        <taxon>Pseudomonadati</taxon>
        <taxon>Verrucomicrobiota</taxon>
        <taxon>Opitutia</taxon>
        <taxon>Puniceicoccales</taxon>
        <taxon>Pelagicoccaceae</taxon>
        <taxon>Pelagicoccus</taxon>
    </lineage>
</organism>
<feature type="transmembrane region" description="Helical" evidence="6">
    <location>
        <begin position="189"/>
        <end position="210"/>
    </location>
</feature>
<feature type="transmembrane region" description="Helical" evidence="6">
    <location>
        <begin position="134"/>
        <end position="150"/>
    </location>
</feature>
<protein>
    <submittedName>
        <fullName evidence="8">DMT family transporter</fullName>
    </submittedName>
</protein>
<accession>A0A927IEV0</accession>
<evidence type="ECO:0000313" key="9">
    <source>
        <dbReference type="Proteomes" id="UP000622317"/>
    </source>
</evidence>
<keyword evidence="3 6" id="KW-0812">Transmembrane</keyword>
<feature type="transmembrane region" description="Helical" evidence="6">
    <location>
        <begin position="44"/>
        <end position="64"/>
    </location>
</feature>
<feature type="transmembrane region" description="Helical" evidence="6">
    <location>
        <begin position="101"/>
        <end position="122"/>
    </location>
</feature>
<evidence type="ECO:0000256" key="2">
    <source>
        <dbReference type="ARBA" id="ARBA00022475"/>
    </source>
</evidence>
<dbReference type="InterPro" id="IPR050638">
    <property type="entry name" value="AA-Vitamin_Transporters"/>
</dbReference>
<feature type="transmembrane region" description="Helical" evidence="6">
    <location>
        <begin position="250"/>
        <end position="268"/>
    </location>
</feature>
<dbReference type="EMBL" id="JACYFG010000007">
    <property type="protein sequence ID" value="MBD5779442.1"/>
    <property type="molecule type" value="Genomic_DNA"/>
</dbReference>
<sequence length="300" mass="31746">MRPLTLSFYFQVFVCAALWGSAFPVIKLSYEALAIEGFGERMLFAGLRFTLAGLLIVPFCRSSVLETARQAPRGLLVWVILGQTVFQYVFFYYALSVSSGTLGALLAGGGSFWWMLLAPFLLKTSAPNAKQWGLIVLCSVGIGVAVYAPGAGSGQVAIGAASFLLASLSGAFGAIGLKKLSAFHGSRAITSISLFVGGLVLALLGLGGWQGFWQDLGLGAVWVLLYLAFLSATAFTLWNRLIEQYSVNVLSAYRFLIPLCGVLESALFVPGESVGIGIVLGGALILGSLYGMSRIENARG</sequence>
<keyword evidence="4 6" id="KW-1133">Transmembrane helix</keyword>
<evidence type="ECO:0000259" key="7">
    <source>
        <dbReference type="Pfam" id="PF00892"/>
    </source>
</evidence>
<dbReference type="GO" id="GO:0005886">
    <property type="term" value="C:plasma membrane"/>
    <property type="evidence" value="ECO:0007669"/>
    <property type="project" value="UniProtKB-SubCell"/>
</dbReference>
<evidence type="ECO:0000256" key="1">
    <source>
        <dbReference type="ARBA" id="ARBA00004651"/>
    </source>
</evidence>
<keyword evidence="5 6" id="KW-0472">Membrane</keyword>
<evidence type="ECO:0000313" key="8">
    <source>
        <dbReference type="EMBL" id="MBD5779442.1"/>
    </source>
</evidence>
<feature type="transmembrane region" description="Helical" evidence="6">
    <location>
        <begin position="76"/>
        <end position="95"/>
    </location>
</feature>
<dbReference type="Pfam" id="PF00892">
    <property type="entry name" value="EamA"/>
    <property type="match status" value="1"/>
</dbReference>
<dbReference type="Proteomes" id="UP000622317">
    <property type="component" value="Unassembled WGS sequence"/>
</dbReference>
<comment type="caution">
    <text evidence="8">The sequence shown here is derived from an EMBL/GenBank/DDBJ whole genome shotgun (WGS) entry which is preliminary data.</text>
</comment>
<evidence type="ECO:0000256" key="6">
    <source>
        <dbReference type="SAM" id="Phobius"/>
    </source>
</evidence>
<proteinExistence type="predicted"/>
<dbReference type="RefSeq" id="WP_191616566.1">
    <property type="nucleotide sequence ID" value="NZ_JACYFG010000007.1"/>
</dbReference>
<keyword evidence="2" id="KW-1003">Cell membrane</keyword>
<feature type="domain" description="EamA" evidence="7">
    <location>
        <begin position="158"/>
        <end position="293"/>
    </location>
</feature>
<dbReference type="AlphaFoldDB" id="A0A927IEV0"/>
<comment type="subcellular location">
    <subcellularLocation>
        <location evidence="1">Cell membrane</location>
        <topology evidence="1">Multi-pass membrane protein</topology>
    </subcellularLocation>
</comment>
<evidence type="ECO:0000256" key="4">
    <source>
        <dbReference type="ARBA" id="ARBA00022989"/>
    </source>
</evidence>
<dbReference type="SUPFAM" id="SSF103481">
    <property type="entry name" value="Multidrug resistance efflux transporter EmrE"/>
    <property type="match status" value="2"/>
</dbReference>
<dbReference type="PANTHER" id="PTHR32322">
    <property type="entry name" value="INNER MEMBRANE TRANSPORTER"/>
    <property type="match status" value="1"/>
</dbReference>
<evidence type="ECO:0000256" key="5">
    <source>
        <dbReference type="ARBA" id="ARBA00023136"/>
    </source>
</evidence>
<keyword evidence="9" id="KW-1185">Reference proteome</keyword>